<keyword evidence="3" id="KW-0614">Plasmid</keyword>
<evidence type="ECO:0000313" key="1">
    <source>
        <dbReference type="EMBL" id="NVI50263.1"/>
    </source>
</evidence>
<geneLocation type="plasmid" evidence="3 4">
    <name>pBs5S5b</name>
</geneLocation>
<keyword evidence="4" id="KW-1185">Reference proteome</keyword>
<reference evidence="3" key="2">
    <citation type="journal article" date="2021" name="Int. J. Syst. Evol. Microbiol.">
        <title>Bradyrhizobium septentrionale sp. nov. (sv. septentrionale) and Bradyrhizobium quebecense sp. nov. (sv. septentrionale) associated with legumes native to Canada possess rearranged symbiosis genes and numerous insertion sequences.</title>
        <authorList>
            <person name="Bromfield E.S.P."/>
            <person name="Cloutier S."/>
        </authorList>
    </citation>
    <scope>NUCLEOTIDE SEQUENCE</scope>
    <source>
        <strain evidence="3">5S5</strain>
    </source>
</reference>
<accession>A0A974A7B0</accession>
<dbReference type="EMBL" id="CP147712">
    <property type="protein sequence ID" value="WXC84652.1"/>
    <property type="molecule type" value="Genomic_DNA"/>
</dbReference>
<dbReference type="EMBL" id="JAAOLE020000002">
    <property type="protein sequence ID" value="NVI50354.1"/>
    <property type="molecule type" value="Genomic_DNA"/>
</dbReference>
<organism evidence="2">
    <name type="scientific">Bradyrhizobium septentrionale</name>
    <dbReference type="NCBI Taxonomy" id="1404411"/>
    <lineage>
        <taxon>Bacteria</taxon>
        <taxon>Pseudomonadati</taxon>
        <taxon>Pseudomonadota</taxon>
        <taxon>Alphaproteobacteria</taxon>
        <taxon>Hyphomicrobiales</taxon>
        <taxon>Nitrobacteraceae</taxon>
        <taxon>Bradyrhizobium</taxon>
    </lineage>
</organism>
<reference evidence="3" key="3">
    <citation type="submission" date="2024-03" db="EMBL/GenBank/DDBJ databases">
        <authorList>
            <person name="Bromfield E.S.P."/>
            <person name="Cloutier S."/>
        </authorList>
    </citation>
    <scope>NUCLEOTIDE SEQUENCE</scope>
    <source>
        <strain evidence="3">5S5</strain>
        <plasmid evidence="3">pBs5S5b</plasmid>
    </source>
</reference>
<gene>
    <name evidence="1" type="ORF">HAP48_047030</name>
    <name evidence="2" type="ORF">HAP48_047595</name>
    <name evidence="3" type="ORF">WDK88_44945</name>
</gene>
<evidence type="ECO:0000313" key="4">
    <source>
        <dbReference type="Proteomes" id="UP001432046"/>
    </source>
</evidence>
<dbReference type="EMBL" id="JAAOLE020000002">
    <property type="protein sequence ID" value="NVI50263.1"/>
    <property type="molecule type" value="Genomic_DNA"/>
</dbReference>
<proteinExistence type="predicted"/>
<evidence type="ECO:0000313" key="3">
    <source>
        <dbReference type="EMBL" id="WXC84652.1"/>
    </source>
</evidence>
<dbReference type="Proteomes" id="UP001432046">
    <property type="component" value="Plasmid pBs5S5b"/>
</dbReference>
<evidence type="ECO:0000313" key="2">
    <source>
        <dbReference type="EMBL" id="NVI50354.1"/>
    </source>
</evidence>
<dbReference type="RefSeq" id="WP_166218007.1">
    <property type="nucleotide sequence ID" value="NZ_CP088287.1"/>
</dbReference>
<protein>
    <submittedName>
        <fullName evidence="2">Uncharacterized protein</fullName>
    </submittedName>
</protein>
<name>A0A974A7B0_9BRAD</name>
<dbReference type="AlphaFoldDB" id="A0A974A7B0"/>
<reference evidence="2" key="1">
    <citation type="submission" date="2020-06" db="EMBL/GenBank/DDBJ databases">
        <title>Whole Genome Sequence of Bradyrhizobium sp. Strain 1S1.</title>
        <authorList>
            <person name="Bromfield E.S.P."/>
            <person name="Cloutier S."/>
        </authorList>
    </citation>
    <scope>NUCLEOTIDE SEQUENCE [LARGE SCALE GENOMIC DNA]</scope>
    <source>
        <strain evidence="2">1S1</strain>
    </source>
</reference>
<sequence length="108" mass="12418">MFSVDSQSPPRAITGAATRALQLRCGRRKRRAILASAFSMALQKQKITKDQLHELILERFGLINFFQVSEDRQLGFRTTVVAAPADLYELHSRLERICSELRPRFELE</sequence>